<keyword evidence="1" id="KW-0863">Zinc-finger</keyword>
<reference evidence="5" key="2">
    <citation type="submission" date="2020-04" db="EMBL/GenBank/DDBJ databases">
        <authorList>
            <consortium name="NCBI Genome Project"/>
        </authorList>
    </citation>
    <scope>NUCLEOTIDE SEQUENCE</scope>
    <source>
        <strain evidence="5">CBS 304.34</strain>
    </source>
</reference>
<dbReference type="GeneID" id="54464943"/>
<feature type="domain" description="RING-type" evidence="2">
    <location>
        <begin position="219"/>
        <end position="265"/>
    </location>
</feature>
<organism evidence="3">
    <name type="scientific">Mytilinidion resinicola</name>
    <dbReference type="NCBI Taxonomy" id="574789"/>
    <lineage>
        <taxon>Eukaryota</taxon>
        <taxon>Fungi</taxon>
        <taxon>Dikarya</taxon>
        <taxon>Ascomycota</taxon>
        <taxon>Pezizomycotina</taxon>
        <taxon>Dothideomycetes</taxon>
        <taxon>Pleosporomycetidae</taxon>
        <taxon>Mytilinidiales</taxon>
        <taxon>Mytilinidiaceae</taxon>
        <taxon>Mytilinidion</taxon>
    </lineage>
</organism>
<keyword evidence="4" id="KW-1185">Reference proteome</keyword>
<evidence type="ECO:0000256" key="1">
    <source>
        <dbReference type="PROSITE-ProRule" id="PRU00175"/>
    </source>
</evidence>
<protein>
    <recommendedName>
        <fullName evidence="2">RING-type domain-containing protein</fullName>
    </recommendedName>
</protein>
<dbReference type="InterPro" id="IPR001841">
    <property type="entry name" value="Znf_RING"/>
</dbReference>
<dbReference type="GO" id="GO:0008270">
    <property type="term" value="F:zinc ion binding"/>
    <property type="evidence" value="ECO:0007669"/>
    <property type="project" value="UniProtKB-KW"/>
</dbReference>
<keyword evidence="1" id="KW-0862">Zinc</keyword>
<dbReference type="RefSeq" id="XP_033568400.1">
    <property type="nucleotide sequence ID" value="XM_033724050.1"/>
</dbReference>
<evidence type="ECO:0000259" key="2">
    <source>
        <dbReference type="PROSITE" id="PS50089"/>
    </source>
</evidence>
<evidence type="ECO:0000313" key="4">
    <source>
        <dbReference type="Proteomes" id="UP000504636"/>
    </source>
</evidence>
<gene>
    <name evidence="3 5" type="ORF">BDZ99DRAFT_504573</name>
</gene>
<dbReference type="PROSITE" id="PS50089">
    <property type="entry name" value="ZF_RING_2"/>
    <property type="match status" value="1"/>
</dbReference>
<dbReference type="OrthoDB" id="3691193at2759"/>
<dbReference type="Proteomes" id="UP000504636">
    <property type="component" value="Unplaced"/>
</dbReference>
<dbReference type="AlphaFoldDB" id="A0A6A6XY07"/>
<name>A0A6A6XY07_9PEZI</name>
<reference evidence="5" key="3">
    <citation type="submission" date="2025-04" db="UniProtKB">
        <authorList>
            <consortium name="RefSeq"/>
        </authorList>
    </citation>
    <scope>IDENTIFICATION</scope>
    <source>
        <strain evidence="5">CBS 304.34</strain>
    </source>
</reference>
<dbReference type="InterPro" id="IPR013083">
    <property type="entry name" value="Znf_RING/FYVE/PHD"/>
</dbReference>
<proteinExistence type="predicted"/>
<sequence>MSNSSSNPQPLGVFFVRSPSGGLSDSNINPNVRLLRFWVPGRTHNRWEKFTIGTALIDGAWGIVVTFNELNVRMKIWEENDFRADACPPRTTRVQTGIPWTTGNEGPGIVFEEQIPGINPRDNWIDPAATANIQQARNLVRRPGADAVITTLYQLSSGYVIALVAGVDVITFPVDDIDNDHDSDDDSDGDVPITYVGPEISVDAVATPVPAGEVDLDVCGICREEYGAGHIAMRLWMCQHVFGRHCLHALLNHRTAPTFTCPTCRAPICDDRDRRGNPR</sequence>
<dbReference type="SUPFAM" id="SSF57850">
    <property type="entry name" value="RING/U-box"/>
    <property type="match status" value="1"/>
</dbReference>
<dbReference type="Pfam" id="PF13639">
    <property type="entry name" value="zf-RING_2"/>
    <property type="match status" value="1"/>
</dbReference>
<dbReference type="Gene3D" id="3.30.40.10">
    <property type="entry name" value="Zinc/RING finger domain, C3HC4 (zinc finger)"/>
    <property type="match status" value="1"/>
</dbReference>
<evidence type="ECO:0000313" key="3">
    <source>
        <dbReference type="EMBL" id="KAF2801436.1"/>
    </source>
</evidence>
<reference evidence="3 5" key="1">
    <citation type="journal article" date="2020" name="Stud. Mycol.">
        <title>101 Dothideomycetes genomes: a test case for predicting lifestyles and emergence of pathogens.</title>
        <authorList>
            <person name="Haridas S."/>
            <person name="Albert R."/>
            <person name="Binder M."/>
            <person name="Bloem J."/>
            <person name="Labutti K."/>
            <person name="Salamov A."/>
            <person name="Andreopoulos B."/>
            <person name="Baker S."/>
            <person name="Barry K."/>
            <person name="Bills G."/>
            <person name="Bluhm B."/>
            <person name="Cannon C."/>
            <person name="Castanera R."/>
            <person name="Culley D."/>
            <person name="Daum C."/>
            <person name="Ezra D."/>
            <person name="Gonzalez J."/>
            <person name="Henrissat B."/>
            <person name="Kuo A."/>
            <person name="Liang C."/>
            <person name="Lipzen A."/>
            <person name="Lutzoni F."/>
            <person name="Magnuson J."/>
            <person name="Mondo S."/>
            <person name="Nolan M."/>
            <person name="Ohm R."/>
            <person name="Pangilinan J."/>
            <person name="Park H.-J."/>
            <person name="Ramirez L."/>
            <person name="Alfaro M."/>
            <person name="Sun H."/>
            <person name="Tritt A."/>
            <person name="Yoshinaga Y."/>
            <person name="Zwiers L.-H."/>
            <person name="Turgeon B."/>
            <person name="Goodwin S."/>
            <person name="Spatafora J."/>
            <person name="Crous P."/>
            <person name="Grigoriev I."/>
        </authorList>
    </citation>
    <scope>NUCLEOTIDE SEQUENCE</scope>
    <source>
        <strain evidence="3 5">CBS 304.34</strain>
    </source>
</reference>
<dbReference type="EMBL" id="MU003730">
    <property type="protein sequence ID" value="KAF2801436.1"/>
    <property type="molecule type" value="Genomic_DNA"/>
</dbReference>
<evidence type="ECO:0000313" key="5">
    <source>
        <dbReference type="RefSeq" id="XP_033568400.1"/>
    </source>
</evidence>
<accession>A0A6A6XY07</accession>
<keyword evidence="1" id="KW-0479">Metal-binding</keyword>